<feature type="domain" description="Tli3-like" evidence="2">
    <location>
        <begin position="62"/>
        <end position="154"/>
    </location>
</feature>
<name>A0A1I0FGY9_9GAMM</name>
<keyword evidence="1" id="KW-0812">Transmembrane</keyword>
<gene>
    <name evidence="3" type="ORF">SAMN02583745_02772</name>
</gene>
<dbReference type="AlphaFoldDB" id="A0A1I0FGY9"/>
<dbReference type="InterPro" id="IPR057562">
    <property type="entry name" value="Tli3-like_dom"/>
</dbReference>
<dbReference type="Pfam" id="PF24316">
    <property type="entry name" value="Tli3"/>
    <property type="match status" value="1"/>
</dbReference>
<reference evidence="4" key="1">
    <citation type="submission" date="2016-10" db="EMBL/GenBank/DDBJ databases">
        <authorList>
            <person name="Varghese N."/>
            <person name="Submissions S."/>
        </authorList>
    </citation>
    <scope>NUCLEOTIDE SEQUENCE [LARGE SCALE GENOMIC DNA]</scope>
    <source>
        <strain evidence="4">DSM 18579</strain>
    </source>
</reference>
<evidence type="ECO:0000313" key="4">
    <source>
        <dbReference type="Proteomes" id="UP000242642"/>
    </source>
</evidence>
<accession>A0A1I0FGY9</accession>
<dbReference type="EMBL" id="FOHV01000041">
    <property type="protein sequence ID" value="SET57555.1"/>
    <property type="molecule type" value="Genomic_DNA"/>
</dbReference>
<evidence type="ECO:0000256" key="1">
    <source>
        <dbReference type="SAM" id="Phobius"/>
    </source>
</evidence>
<sequence length="276" mass="31057">MLSTLGSLAWLVPVWSGLLLLLLALGLLVKHHRYAAVVCAVLALIALIPLLPVTKKRLSNRPPEQVIYRFDDHRYLLLIGRRCEGALWYMDPKKGITADLDTRFFRISFYRYIHPSVNYIAIPDQAISEIMVSKNGGKSFTSSRFSPGGGGPETKGMNRPHVDDIASFTVVGDRGYFLNKNNDLFLSSAPFGSRWGLDYVSLASLLEHRQTISGEDDFQNPPHQVLEVKGYTGWDHMQCDLDAPSPMEPNPHYEWQQTIYVVFAYTIAAPIYLGLK</sequence>
<dbReference type="Proteomes" id="UP000242642">
    <property type="component" value="Unassembled WGS sequence"/>
</dbReference>
<dbReference type="RefSeq" id="WP_093322347.1">
    <property type="nucleotide sequence ID" value="NZ_FOHV01000041.1"/>
</dbReference>
<feature type="transmembrane region" description="Helical" evidence="1">
    <location>
        <begin position="34"/>
        <end position="53"/>
    </location>
</feature>
<feature type="transmembrane region" description="Helical" evidence="1">
    <location>
        <begin position="7"/>
        <end position="28"/>
    </location>
</feature>
<keyword evidence="1" id="KW-0472">Membrane</keyword>
<dbReference type="OrthoDB" id="7065968at2"/>
<organism evidence="3 4">
    <name type="scientific">Thorsellia anophelis DSM 18579</name>
    <dbReference type="NCBI Taxonomy" id="1123402"/>
    <lineage>
        <taxon>Bacteria</taxon>
        <taxon>Pseudomonadati</taxon>
        <taxon>Pseudomonadota</taxon>
        <taxon>Gammaproteobacteria</taxon>
        <taxon>Enterobacterales</taxon>
        <taxon>Thorselliaceae</taxon>
        <taxon>Thorsellia</taxon>
    </lineage>
</organism>
<protein>
    <recommendedName>
        <fullName evidence="2">Tli3-like domain-containing protein</fullName>
    </recommendedName>
</protein>
<evidence type="ECO:0000313" key="3">
    <source>
        <dbReference type="EMBL" id="SET57555.1"/>
    </source>
</evidence>
<evidence type="ECO:0000259" key="2">
    <source>
        <dbReference type="Pfam" id="PF24316"/>
    </source>
</evidence>
<keyword evidence="1" id="KW-1133">Transmembrane helix</keyword>
<proteinExistence type="predicted"/>
<keyword evidence="4" id="KW-1185">Reference proteome</keyword>